<keyword evidence="1" id="KW-1133">Transmembrane helix</keyword>
<name>A0A1S0Z4F9_SALET</name>
<proteinExistence type="predicted"/>
<dbReference type="AlphaFoldDB" id="A0A1S0Z4F9"/>
<organism evidence="2">
    <name type="scientific">Salmonella enterica subsp. enterica serovar Saintpaul</name>
    <dbReference type="NCBI Taxonomy" id="90105"/>
    <lineage>
        <taxon>Bacteria</taxon>
        <taxon>Pseudomonadati</taxon>
        <taxon>Pseudomonadota</taxon>
        <taxon>Gammaproteobacteria</taxon>
        <taxon>Enterobacterales</taxon>
        <taxon>Enterobacteriaceae</taxon>
        <taxon>Salmonella</taxon>
    </lineage>
</organism>
<keyword evidence="1" id="KW-0812">Transmembrane</keyword>
<feature type="transmembrane region" description="Helical" evidence="1">
    <location>
        <begin position="208"/>
        <end position="231"/>
    </location>
</feature>
<protein>
    <submittedName>
        <fullName evidence="2">Lantibiotic ABC transporter permease</fullName>
    </submittedName>
</protein>
<reference evidence="2" key="1">
    <citation type="submission" date="2016-09" db="EMBL/GenBank/DDBJ databases">
        <title>Whole genome sequencing of Salmonella enterica.</title>
        <authorList>
            <person name="Bell R."/>
        </authorList>
    </citation>
    <scope>NUCLEOTIDE SEQUENCE [LARGE SCALE GENOMIC DNA]</scope>
    <source>
        <strain evidence="2">CFSAN044978</strain>
    </source>
</reference>
<evidence type="ECO:0000313" key="2">
    <source>
        <dbReference type="EMBL" id="OHG53999.1"/>
    </source>
</evidence>
<feature type="transmembrane region" description="Helical" evidence="1">
    <location>
        <begin position="20"/>
        <end position="37"/>
    </location>
</feature>
<gene>
    <name evidence="2" type="ORF">A7T00_33725</name>
</gene>
<accession>A0A1S0Z4F9</accession>
<feature type="transmembrane region" description="Helical" evidence="1">
    <location>
        <begin position="127"/>
        <end position="151"/>
    </location>
</feature>
<comment type="caution">
    <text evidence="2">The sequence shown here is derived from an EMBL/GenBank/DDBJ whole genome shotgun (WGS) entry which is preliminary data.</text>
</comment>
<sequence>MYNMISSYWLRSRRTPVRLMTFLCPILFSLIYGIYSINSKGLIGKEMGVFFCTYIILANFSMCFYIPMIYEVDKVAGNFANDLRTGISRNKIFFSKSIYISILLFIIEFISILVMILIGFGKVEFNYISTVLCFLIGTIMLMPMIPVYQFLSLKLGFSGSILIGIFLTLSGILLGTTELGGNIWYLLPFVWPIKLIFAYTSHEVTSHVILMFLALSVIITVLFIGVFNIWYNRWDGINKMEE</sequence>
<dbReference type="CDD" id="cd21503">
    <property type="entry name" value="ABC-2_lan_permease"/>
    <property type="match status" value="1"/>
</dbReference>
<keyword evidence="1" id="KW-0472">Membrane</keyword>
<evidence type="ECO:0000256" key="1">
    <source>
        <dbReference type="SAM" id="Phobius"/>
    </source>
</evidence>
<feature type="transmembrane region" description="Helical" evidence="1">
    <location>
        <begin position="98"/>
        <end position="120"/>
    </location>
</feature>
<feature type="transmembrane region" description="Helical" evidence="1">
    <location>
        <begin position="157"/>
        <end position="176"/>
    </location>
</feature>
<feature type="transmembrane region" description="Helical" evidence="1">
    <location>
        <begin position="49"/>
        <end position="70"/>
    </location>
</feature>
<feature type="transmembrane region" description="Helical" evidence="1">
    <location>
        <begin position="183"/>
        <end position="202"/>
    </location>
</feature>
<dbReference type="EMBL" id="MLZC01000052">
    <property type="protein sequence ID" value="OHG53999.1"/>
    <property type="molecule type" value="Genomic_DNA"/>
</dbReference>